<name>A0ACC2WI80_9TREE</name>
<evidence type="ECO:0000313" key="2">
    <source>
        <dbReference type="Proteomes" id="UP001241377"/>
    </source>
</evidence>
<proteinExistence type="predicted"/>
<organism evidence="1 2">
    <name type="scientific">Naganishia cerealis</name>
    <dbReference type="NCBI Taxonomy" id="610337"/>
    <lineage>
        <taxon>Eukaryota</taxon>
        <taxon>Fungi</taxon>
        <taxon>Dikarya</taxon>
        <taxon>Basidiomycota</taxon>
        <taxon>Agaricomycotina</taxon>
        <taxon>Tremellomycetes</taxon>
        <taxon>Filobasidiales</taxon>
        <taxon>Filobasidiaceae</taxon>
        <taxon>Naganishia</taxon>
    </lineage>
</organism>
<protein>
    <submittedName>
        <fullName evidence="1">Uncharacterized protein</fullName>
    </submittedName>
</protein>
<reference evidence="1" key="1">
    <citation type="submission" date="2023-04" db="EMBL/GenBank/DDBJ databases">
        <title>Draft Genome sequencing of Naganishia species isolated from polar environments using Oxford Nanopore Technology.</title>
        <authorList>
            <person name="Leo P."/>
            <person name="Venkateswaran K."/>
        </authorList>
    </citation>
    <scope>NUCLEOTIDE SEQUENCE</scope>
    <source>
        <strain evidence="1">MNA-CCFEE 5261</strain>
    </source>
</reference>
<comment type="caution">
    <text evidence="1">The sequence shown here is derived from an EMBL/GenBank/DDBJ whole genome shotgun (WGS) entry which is preliminary data.</text>
</comment>
<dbReference type="EMBL" id="JASBWR010000009">
    <property type="protein sequence ID" value="KAJ9111111.1"/>
    <property type="molecule type" value="Genomic_DNA"/>
</dbReference>
<sequence length="217" mass="23806">MPLFTATLLPPLITLLNSASHPALSPLWTRVSTDRELPEDSFVCVLRDDDDDDAHGEERKWRDVESGWEAEPREHFQEQERATKAIVPRHDTPPGRLFEPVIHIQSPTLRTTFIQAGASAGAAAKSRGVGGTEDQPLGITLPILGMQMRTLGGREVAFEVGVVDSRGVEGRVRGESWRAVRDSIECSESPSSEVRPSDYAAGNDDRDPTHCLPKAAF</sequence>
<dbReference type="Proteomes" id="UP001241377">
    <property type="component" value="Unassembled WGS sequence"/>
</dbReference>
<keyword evidence="2" id="KW-1185">Reference proteome</keyword>
<gene>
    <name evidence="1" type="ORF">QFC19_001310</name>
</gene>
<evidence type="ECO:0000313" key="1">
    <source>
        <dbReference type="EMBL" id="KAJ9111111.1"/>
    </source>
</evidence>
<accession>A0ACC2WI80</accession>